<feature type="transmembrane region" description="Helical" evidence="1">
    <location>
        <begin position="89"/>
        <end position="111"/>
    </location>
</feature>
<keyword evidence="1" id="KW-0812">Transmembrane</keyword>
<dbReference type="Proteomes" id="UP000288669">
    <property type="component" value="Unassembled WGS sequence"/>
</dbReference>
<comment type="caution">
    <text evidence="2">The sequence shown here is derived from an EMBL/GenBank/DDBJ whole genome shotgun (WGS) entry which is preliminary data.</text>
</comment>
<keyword evidence="1" id="KW-1133">Transmembrane helix</keyword>
<protein>
    <submittedName>
        <fullName evidence="2">Uncharacterized protein</fullName>
    </submittedName>
</protein>
<name>A0A430AK10_9ENTE</name>
<evidence type="ECO:0000313" key="2">
    <source>
        <dbReference type="EMBL" id="RSU08425.1"/>
    </source>
</evidence>
<organism evidence="2 3">
    <name type="scientific">Vagococcus entomophilus</name>
    <dbReference type="NCBI Taxonomy" id="1160095"/>
    <lineage>
        <taxon>Bacteria</taxon>
        <taxon>Bacillati</taxon>
        <taxon>Bacillota</taxon>
        <taxon>Bacilli</taxon>
        <taxon>Lactobacillales</taxon>
        <taxon>Enterococcaceae</taxon>
        <taxon>Vagococcus</taxon>
    </lineage>
</organism>
<dbReference type="EMBL" id="NGJZ01000001">
    <property type="protein sequence ID" value="RSU08425.1"/>
    <property type="molecule type" value="Genomic_DNA"/>
</dbReference>
<dbReference type="RefSeq" id="WP_126823781.1">
    <property type="nucleotide sequence ID" value="NZ_JBHLWU010000001.1"/>
</dbReference>
<keyword evidence="1" id="KW-0472">Membrane</keyword>
<accession>A0A430AK10</accession>
<dbReference type="AlphaFoldDB" id="A0A430AK10"/>
<proteinExistence type="predicted"/>
<evidence type="ECO:0000313" key="3">
    <source>
        <dbReference type="Proteomes" id="UP000288669"/>
    </source>
</evidence>
<sequence length="117" mass="13478">MELEKQVELHEKKLNQHDKELSRLNDMTLEMQKSMNEGLTRVDESNRFLREQNTRQSEQNAEILRAVLERNEKSETHQHELKMLNSTNAWKLILGISAATGTVLAVVLEIIKAIGGR</sequence>
<reference evidence="2 3" key="1">
    <citation type="submission" date="2017-05" db="EMBL/GenBank/DDBJ databases">
        <title>Vagococcus spp. assemblies.</title>
        <authorList>
            <person name="Gulvik C.A."/>
        </authorList>
    </citation>
    <scope>NUCLEOTIDE SEQUENCE [LARGE SCALE GENOMIC DNA]</scope>
    <source>
        <strain evidence="2 3">DSM 24756</strain>
    </source>
</reference>
<dbReference type="OrthoDB" id="2989911at2"/>
<gene>
    <name evidence="2" type="ORF">CBF30_04080</name>
</gene>
<keyword evidence="3" id="KW-1185">Reference proteome</keyword>
<evidence type="ECO:0000256" key="1">
    <source>
        <dbReference type="SAM" id="Phobius"/>
    </source>
</evidence>